<evidence type="ECO:0000259" key="2">
    <source>
        <dbReference type="Pfam" id="PF20434"/>
    </source>
</evidence>
<evidence type="ECO:0000313" key="4">
    <source>
        <dbReference type="Proteomes" id="UP000593591"/>
    </source>
</evidence>
<gene>
    <name evidence="3" type="ORF">DYE49_00465</name>
</gene>
<organism evidence="3 4">
    <name type="scientific">Treponema rectale</name>
    <dbReference type="NCBI Taxonomy" id="744512"/>
    <lineage>
        <taxon>Bacteria</taxon>
        <taxon>Pseudomonadati</taxon>
        <taxon>Spirochaetota</taxon>
        <taxon>Spirochaetia</taxon>
        <taxon>Spirochaetales</taxon>
        <taxon>Treponemataceae</taxon>
        <taxon>Treponema</taxon>
    </lineage>
</organism>
<dbReference type="Pfam" id="PF20434">
    <property type="entry name" value="BD-FAE"/>
    <property type="match status" value="1"/>
</dbReference>
<dbReference type="InterPro" id="IPR049492">
    <property type="entry name" value="BD-FAE-like_dom"/>
</dbReference>
<dbReference type="SUPFAM" id="SSF53474">
    <property type="entry name" value="alpha/beta-Hydrolases"/>
    <property type="match status" value="1"/>
</dbReference>
<dbReference type="EMBL" id="CP031517">
    <property type="protein sequence ID" value="QOS39007.1"/>
    <property type="molecule type" value="Genomic_DNA"/>
</dbReference>
<sequence length="314" mass="36764">MYNPIRRYIQGKAHVGRFFYRFGAFVFKSITTMLDNKRLQKQRDDHEDLLIIKDVAYLNDNNKYHLLDIYKRKDSKGDEPVILVIHGGGLMYGDKDLNRFSNMELARRGYTVVAISYPLVPKVTFYDQLHDCFKALRFLDENKKEYNLDMNHLFLWGDSAGGLLSFSITSINYQPELQKAFDIKLDKPYSIKGLGLISSMKAVKRDDNSGIIYRVAITRKQKKLDCYEYLCDMSKTLHKKYMVPAIITTSDLDMIKPDPTILHEIYTKEEVKHIYLDYPSKEHKLVHVFPILYPHYQESQEIFNTADALFKSLL</sequence>
<evidence type="ECO:0000313" key="3">
    <source>
        <dbReference type="EMBL" id="QOS39007.1"/>
    </source>
</evidence>
<proteinExistence type="predicted"/>
<name>A0A7M1XI82_9SPIR</name>
<feature type="domain" description="BD-FAE-like" evidence="2">
    <location>
        <begin position="67"/>
        <end position="178"/>
    </location>
</feature>
<dbReference type="InterPro" id="IPR029058">
    <property type="entry name" value="AB_hydrolase_fold"/>
</dbReference>
<dbReference type="PANTHER" id="PTHR48081">
    <property type="entry name" value="AB HYDROLASE SUPERFAMILY PROTEIN C4A8.06C"/>
    <property type="match status" value="1"/>
</dbReference>
<evidence type="ECO:0000256" key="1">
    <source>
        <dbReference type="ARBA" id="ARBA00022801"/>
    </source>
</evidence>
<dbReference type="GO" id="GO:0016787">
    <property type="term" value="F:hydrolase activity"/>
    <property type="evidence" value="ECO:0007669"/>
    <property type="project" value="UniProtKB-KW"/>
</dbReference>
<protein>
    <submittedName>
        <fullName evidence="3">Alpha/beta hydrolase</fullName>
    </submittedName>
</protein>
<reference evidence="3 4" key="1">
    <citation type="submission" date="2018-08" db="EMBL/GenBank/DDBJ databases">
        <title>The first complete genome of Treponema rectale (CHPAT), a commensal spirochete of the bovine rectum.</title>
        <authorList>
            <person name="Staton G.J."/>
            <person name="Clegg S.R."/>
            <person name="Carter S.D."/>
            <person name="Radford A.D."/>
            <person name="Darby A."/>
            <person name="Hall N."/>
            <person name="Birtles R.J."/>
            <person name="Evans N.J."/>
        </authorList>
    </citation>
    <scope>NUCLEOTIDE SEQUENCE [LARGE SCALE GENOMIC DNA]</scope>
    <source>
        <strain evidence="3 4">CHPA</strain>
    </source>
</reference>
<dbReference type="Gene3D" id="3.40.50.1820">
    <property type="entry name" value="alpha/beta hydrolase"/>
    <property type="match status" value="1"/>
</dbReference>
<accession>A0A7M1XI82</accession>
<dbReference type="KEGG" id="trc:DYE49_00465"/>
<dbReference type="InterPro" id="IPR050300">
    <property type="entry name" value="GDXG_lipolytic_enzyme"/>
</dbReference>
<dbReference type="AlphaFoldDB" id="A0A7M1XI82"/>
<keyword evidence="1 3" id="KW-0378">Hydrolase</keyword>
<dbReference type="Proteomes" id="UP000593591">
    <property type="component" value="Chromosome"/>
</dbReference>